<dbReference type="Pfam" id="PF14223">
    <property type="entry name" value="Retrotran_gag_2"/>
    <property type="match status" value="1"/>
</dbReference>
<evidence type="ECO:0000313" key="1">
    <source>
        <dbReference type="EMBL" id="KAE9587454.1"/>
    </source>
</evidence>
<evidence type="ECO:0000313" key="2">
    <source>
        <dbReference type="Proteomes" id="UP000447434"/>
    </source>
</evidence>
<protein>
    <submittedName>
        <fullName evidence="1">Uncharacterized protein</fullName>
    </submittedName>
</protein>
<sequence length="99" mass="11595">MKAIFGSQEVTEAVEEGFPTLEERASEAQRNAYKQFKKKDCRALCLMHQHFEKIAGSATSKEAWEILEKHYVGAAQLKKLRLQTMRRKYELMQMEEGLW</sequence>
<name>A0A6A4NIY3_LUPAL</name>
<dbReference type="Proteomes" id="UP000447434">
    <property type="component" value="Chromosome 23"/>
</dbReference>
<dbReference type="AlphaFoldDB" id="A0A6A4NIY3"/>
<dbReference type="EMBL" id="WOCE01000023">
    <property type="protein sequence ID" value="KAE9587454.1"/>
    <property type="molecule type" value="Genomic_DNA"/>
</dbReference>
<gene>
    <name evidence="1" type="ORF">Lalb_Chr23g0273791</name>
</gene>
<comment type="caution">
    <text evidence="1">The sequence shown here is derived from an EMBL/GenBank/DDBJ whole genome shotgun (WGS) entry which is preliminary data.</text>
</comment>
<organism evidence="1 2">
    <name type="scientific">Lupinus albus</name>
    <name type="common">White lupine</name>
    <name type="synonym">Lupinus termis</name>
    <dbReference type="NCBI Taxonomy" id="3870"/>
    <lineage>
        <taxon>Eukaryota</taxon>
        <taxon>Viridiplantae</taxon>
        <taxon>Streptophyta</taxon>
        <taxon>Embryophyta</taxon>
        <taxon>Tracheophyta</taxon>
        <taxon>Spermatophyta</taxon>
        <taxon>Magnoliopsida</taxon>
        <taxon>eudicotyledons</taxon>
        <taxon>Gunneridae</taxon>
        <taxon>Pentapetalae</taxon>
        <taxon>rosids</taxon>
        <taxon>fabids</taxon>
        <taxon>Fabales</taxon>
        <taxon>Fabaceae</taxon>
        <taxon>Papilionoideae</taxon>
        <taxon>50 kb inversion clade</taxon>
        <taxon>genistoids sensu lato</taxon>
        <taxon>core genistoids</taxon>
        <taxon>Genisteae</taxon>
        <taxon>Lupinus</taxon>
    </lineage>
</organism>
<keyword evidence="2" id="KW-1185">Reference proteome</keyword>
<proteinExistence type="predicted"/>
<accession>A0A6A4NIY3</accession>
<reference evidence="2" key="1">
    <citation type="journal article" date="2020" name="Nat. Commun.">
        <title>Genome sequence of the cluster root forming white lupin.</title>
        <authorList>
            <person name="Hufnagel B."/>
            <person name="Marques A."/>
            <person name="Soriano A."/>
            <person name="Marques L."/>
            <person name="Divol F."/>
            <person name="Doumas P."/>
            <person name="Sallet E."/>
            <person name="Mancinotti D."/>
            <person name="Carrere S."/>
            <person name="Marande W."/>
            <person name="Arribat S."/>
            <person name="Keller J."/>
            <person name="Huneau C."/>
            <person name="Blein T."/>
            <person name="Aime D."/>
            <person name="Laguerre M."/>
            <person name="Taylor J."/>
            <person name="Schubert V."/>
            <person name="Nelson M."/>
            <person name="Geu-Flores F."/>
            <person name="Crespi M."/>
            <person name="Gallardo-Guerrero K."/>
            <person name="Delaux P.-M."/>
            <person name="Salse J."/>
            <person name="Berges H."/>
            <person name="Guyot R."/>
            <person name="Gouzy J."/>
            <person name="Peret B."/>
        </authorList>
    </citation>
    <scope>NUCLEOTIDE SEQUENCE [LARGE SCALE GENOMIC DNA]</scope>
    <source>
        <strain evidence="2">cv. Amiga</strain>
    </source>
</reference>
<dbReference type="OrthoDB" id="1108004at2759"/>